<name>A0A1I5A5E5_9CLOT</name>
<dbReference type="OrthoDB" id="9813495at2"/>
<dbReference type="RefSeq" id="WP_074911429.1">
    <property type="nucleotide sequence ID" value="NZ_FOVK01000002.1"/>
</dbReference>
<keyword evidence="2" id="KW-0808">Transferase</keyword>
<proteinExistence type="predicted"/>
<keyword evidence="3" id="KW-1185">Reference proteome</keyword>
<dbReference type="PANTHER" id="PTHR43179:SF7">
    <property type="entry name" value="RHAMNOSYLTRANSFERASE WBBL"/>
    <property type="match status" value="1"/>
</dbReference>
<organism evidence="2 3">
    <name type="scientific">Proteiniclasticum ruminis</name>
    <dbReference type="NCBI Taxonomy" id="398199"/>
    <lineage>
        <taxon>Bacteria</taxon>
        <taxon>Bacillati</taxon>
        <taxon>Bacillota</taxon>
        <taxon>Clostridia</taxon>
        <taxon>Eubacteriales</taxon>
        <taxon>Clostridiaceae</taxon>
        <taxon>Proteiniclasticum</taxon>
    </lineage>
</organism>
<dbReference type="Proteomes" id="UP000181899">
    <property type="component" value="Unassembled WGS sequence"/>
</dbReference>
<gene>
    <name evidence="2" type="ORF">SAMN04488695_102330</name>
</gene>
<dbReference type="AlphaFoldDB" id="A0A1I5A5E5"/>
<dbReference type="InterPro" id="IPR029044">
    <property type="entry name" value="Nucleotide-diphossugar_trans"/>
</dbReference>
<evidence type="ECO:0000313" key="3">
    <source>
        <dbReference type="Proteomes" id="UP000181899"/>
    </source>
</evidence>
<dbReference type="Gene3D" id="3.90.550.10">
    <property type="entry name" value="Spore Coat Polysaccharide Biosynthesis Protein SpsA, Chain A"/>
    <property type="match status" value="1"/>
</dbReference>
<evidence type="ECO:0000313" key="2">
    <source>
        <dbReference type="EMBL" id="SFN57636.1"/>
    </source>
</evidence>
<dbReference type="PANTHER" id="PTHR43179">
    <property type="entry name" value="RHAMNOSYLTRANSFERASE WBBL"/>
    <property type="match status" value="1"/>
</dbReference>
<feature type="domain" description="Glycosyltransferase 2-like" evidence="1">
    <location>
        <begin position="6"/>
        <end position="129"/>
    </location>
</feature>
<sequence>MNVTCLILNYNDPVTTESLVHSIHDFQSLQHILIVDNCSTDGSYERLKTLEDDKVTVIQADYNGGYGYGNNYGIRYASEHFKSDFVLICNPDVEFEESLVKNLTEAFSHNPDASVISTIAMKPDGTRQHDTGWKLPTVLSYTLSASIIATKVLKLDQYPSDYFMGEGLREVDCVPGSLLMVRTKDMLQYGMYDEKMFLYCEETTLGYKLHKHRRKTYVLLGDQFVHHHSVSINKSISSVMKQRKLMNDNKYYFIRTYLTDKKWKLFLSQVFFKLASWENRIIFKIKGV</sequence>
<protein>
    <submittedName>
        <fullName evidence="2">Glycosyltransferase, GT2 family</fullName>
    </submittedName>
</protein>
<reference evidence="2 3" key="1">
    <citation type="submission" date="2016-10" db="EMBL/GenBank/DDBJ databases">
        <authorList>
            <person name="de Groot N.N."/>
        </authorList>
    </citation>
    <scope>NUCLEOTIDE SEQUENCE [LARGE SCALE GENOMIC DNA]</scope>
    <source>
        <strain evidence="2 3">ML2</strain>
    </source>
</reference>
<evidence type="ECO:0000259" key="1">
    <source>
        <dbReference type="Pfam" id="PF00535"/>
    </source>
</evidence>
<dbReference type="GO" id="GO:0016740">
    <property type="term" value="F:transferase activity"/>
    <property type="evidence" value="ECO:0007669"/>
    <property type="project" value="UniProtKB-KW"/>
</dbReference>
<dbReference type="EMBL" id="FOVK01000002">
    <property type="protein sequence ID" value="SFN57636.1"/>
    <property type="molecule type" value="Genomic_DNA"/>
</dbReference>
<accession>A0A1I5A5E5</accession>
<dbReference type="InterPro" id="IPR001173">
    <property type="entry name" value="Glyco_trans_2-like"/>
</dbReference>
<dbReference type="SUPFAM" id="SSF53448">
    <property type="entry name" value="Nucleotide-diphospho-sugar transferases"/>
    <property type="match status" value="1"/>
</dbReference>
<dbReference type="Pfam" id="PF00535">
    <property type="entry name" value="Glycos_transf_2"/>
    <property type="match status" value="1"/>
</dbReference>